<evidence type="ECO:0000313" key="2">
    <source>
        <dbReference type="EMBL" id="CAJ0567538.1"/>
    </source>
</evidence>
<comment type="caution">
    <text evidence="2">The sequence shown here is derived from an EMBL/GenBank/DDBJ whole genome shotgun (WGS) entry which is preliminary data.</text>
</comment>
<dbReference type="Proteomes" id="UP001177023">
    <property type="component" value="Unassembled WGS sequence"/>
</dbReference>
<feature type="non-terminal residue" evidence="2">
    <location>
        <position position="306"/>
    </location>
</feature>
<dbReference type="GO" id="GO:0016485">
    <property type="term" value="P:protein processing"/>
    <property type="evidence" value="ECO:0007669"/>
    <property type="project" value="TreeGrafter"/>
</dbReference>
<dbReference type="PROSITE" id="PS51885">
    <property type="entry name" value="NEPRILYSIN"/>
    <property type="match status" value="1"/>
</dbReference>
<dbReference type="GO" id="GO:0005886">
    <property type="term" value="C:plasma membrane"/>
    <property type="evidence" value="ECO:0007669"/>
    <property type="project" value="TreeGrafter"/>
</dbReference>
<dbReference type="InterPro" id="IPR000718">
    <property type="entry name" value="Peptidase_M13"/>
</dbReference>
<dbReference type="PANTHER" id="PTHR11733">
    <property type="entry name" value="ZINC METALLOPROTEASE FAMILY M13 NEPRILYSIN-RELATED"/>
    <property type="match status" value="1"/>
</dbReference>
<dbReference type="PANTHER" id="PTHR11733:SF133">
    <property type="entry name" value="PHOSPHATE-REGULATING NEUTRAL ENDOPEPTIDASE PHEX"/>
    <property type="match status" value="1"/>
</dbReference>
<dbReference type="AlphaFoldDB" id="A0AA36CEJ9"/>
<dbReference type="InterPro" id="IPR018497">
    <property type="entry name" value="Peptidase_M13_C"/>
</dbReference>
<protein>
    <recommendedName>
        <fullName evidence="1">Peptidase M13 C-terminal domain-containing protein</fullName>
    </recommendedName>
</protein>
<feature type="domain" description="Peptidase M13 C-terminal" evidence="1">
    <location>
        <begin position="98"/>
        <end position="301"/>
    </location>
</feature>
<proteinExistence type="predicted"/>
<dbReference type="InterPro" id="IPR024079">
    <property type="entry name" value="MetalloPept_cat_dom_sf"/>
</dbReference>
<dbReference type="GO" id="GO:0004222">
    <property type="term" value="F:metalloendopeptidase activity"/>
    <property type="evidence" value="ECO:0007669"/>
    <property type="project" value="InterPro"/>
</dbReference>
<gene>
    <name evidence="2" type="ORF">MSPICULIGERA_LOCUS6087</name>
</gene>
<accession>A0AA36CEJ9</accession>
<sequence>MRRVFHQIFDENTWLASETKAKLKQRLNDVEERYGYNKHALDRQKIDDFYEMIPMPQEWNAVTFLQFEDRASWAASEFHLFGDLVTDPLRINAVNLADRAIVIPIGIITTPFYDPTWPLEFNYGGIGQIIGHEFTHTFDDRSALPKGNVGNDTKEYREKEKCFVDQFGGVTYGNPRLNISIQGNGKLQHKETIADSNGIRVAWRAYLEKRKQLYGRNPPKLPGLQEFTNDQLFFLAQAQPACGRTPAIYPNQNRKELSWLHDEHPIGSVRVNEKLKNFNAFATTFKCKLNSTVNPEKKCRVWRYYH</sequence>
<evidence type="ECO:0000259" key="1">
    <source>
        <dbReference type="Pfam" id="PF01431"/>
    </source>
</evidence>
<keyword evidence="3" id="KW-1185">Reference proteome</keyword>
<dbReference type="Pfam" id="PF01431">
    <property type="entry name" value="Peptidase_M13"/>
    <property type="match status" value="1"/>
</dbReference>
<evidence type="ECO:0000313" key="3">
    <source>
        <dbReference type="Proteomes" id="UP001177023"/>
    </source>
</evidence>
<organism evidence="2 3">
    <name type="scientific">Mesorhabditis spiculigera</name>
    <dbReference type="NCBI Taxonomy" id="96644"/>
    <lineage>
        <taxon>Eukaryota</taxon>
        <taxon>Metazoa</taxon>
        <taxon>Ecdysozoa</taxon>
        <taxon>Nematoda</taxon>
        <taxon>Chromadorea</taxon>
        <taxon>Rhabditida</taxon>
        <taxon>Rhabditina</taxon>
        <taxon>Rhabditomorpha</taxon>
        <taxon>Rhabditoidea</taxon>
        <taxon>Rhabditidae</taxon>
        <taxon>Mesorhabditinae</taxon>
        <taxon>Mesorhabditis</taxon>
    </lineage>
</organism>
<dbReference type="Gene3D" id="3.40.390.10">
    <property type="entry name" value="Collagenase (Catalytic Domain)"/>
    <property type="match status" value="1"/>
</dbReference>
<dbReference type="InterPro" id="IPR042089">
    <property type="entry name" value="Peptidase_M13_dom_2"/>
</dbReference>
<reference evidence="2" key="1">
    <citation type="submission" date="2023-06" db="EMBL/GenBank/DDBJ databases">
        <authorList>
            <person name="Delattre M."/>
        </authorList>
    </citation>
    <scope>NUCLEOTIDE SEQUENCE</scope>
    <source>
        <strain evidence="2">AF72</strain>
    </source>
</reference>
<dbReference type="PRINTS" id="PR00786">
    <property type="entry name" value="NEPRILYSIN"/>
</dbReference>
<dbReference type="EMBL" id="CATQJA010001499">
    <property type="protein sequence ID" value="CAJ0567538.1"/>
    <property type="molecule type" value="Genomic_DNA"/>
</dbReference>
<dbReference type="Gene3D" id="1.10.1380.10">
    <property type="entry name" value="Neutral endopeptidase , domain2"/>
    <property type="match status" value="1"/>
</dbReference>
<dbReference type="SUPFAM" id="SSF55486">
    <property type="entry name" value="Metalloproteases ('zincins'), catalytic domain"/>
    <property type="match status" value="1"/>
</dbReference>
<name>A0AA36CEJ9_9BILA</name>